<gene>
    <name evidence="8" type="ORF">HKW66_Vig0218310</name>
</gene>
<dbReference type="Gene3D" id="1.10.10.60">
    <property type="entry name" value="Homeodomain-like"/>
    <property type="match status" value="2"/>
</dbReference>
<keyword evidence="4" id="KW-0539">Nucleus</keyword>
<dbReference type="EMBL" id="JABFOF010000011">
    <property type="protein sequence ID" value="KAG2371657.1"/>
    <property type="molecule type" value="Genomic_DNA"/>
</dbReference>
<comment type="subcellular location">
    <subcellularLocation>
        <location evidence="1">Nucleus</location>
    </subcellularLocation>
</comment>
<feature type="compositionally biased region" description="Low complexity" evidence="5">
    <location>
        <begin position="144"/>
        <end position="162"/>
    </location>
</feature>
<reference evidence="8 9" key="1">
    <citation type="submission" date="2020-05" db="EMBL/GenBank/DDBJ databases">
        <title>Vigna angularis (adzuki bean) Var. LongXiaoDou No. 4 denovo assembly.</title>
        <authorList>
            <person name="Xiang H."/>
        </authorList>
    </citation>
    <scope>NUCLEOTIDE SEQUENCE [LARGE SCALE GENOMIC DNA]</scope>
    <source>
        <tissue evidence="8">Leaf</tissue>
    </source>
</reference>
<keyword evidence="3" id="KW-0238">DNA-binding</keyword>
<feature type="domain" description="HTH myb-type" evidence="7">
    <location>
        <begin position="62"/>
        <end position="116"/>
    </location>
</feature>
<dbReference type="FunFam" id="1.10.10.60:FF:000001">
    <property type="entry name" value="MYB-related transcription factor"/>
    <property type="match status" value="1"/>
</dbReference>
<name>A0A8T0JFY9_PHAAN</name>
<accession>A0A8T0JFY9</accession>
<feature type="domain" description="Myb-like" evidence="6">
    <location>
        <begin position="9"/>
        <end position="61"/>
    </location>
</feature>
<proteinExistence type="predicted"/>
<dbReference type="InterPro" id="IPR001005">
    <property type="entry name" value="SANT/Myb"/>
</dbReference>
<dbReference type="SUPFAM" id="SSF46689">
    <property type="entry name" value="Homeodomain-like"/>
    <property type="match status" value="1"/>
</dbReference>
<comment type="caution">
    <text evidence="8">The sequence shown here is derived from an EMBL/GenBank/DDBJ whole genome shotgun (WGS) entry which is preliminary data.</text>
</comment>
<evidence type="ECO:0000256" key="4">
    <source>
        <dbReference type="ARBA" id="ARBA00023242"/>
    </source>
</evidence>
<feature type="domain" description="HTH myb-type" evidence="7">
    <location>
        <begin position="9"/>
        <end position="61"/>
    </location>
</feature>
<evidence type="ECO:0000259" key="6">
    <source>
        <dbReference type="PROSITE" id="PS50090"/>
    </source>
</evidence>
<feature type="region of interest" description="Disordered" evidence="5">
    <location>
        <begin position="121"/>
        <end position="162"/>
    </location>
</feature>
<dbReference type="GO" id="GO:0003677">
    <property type="term" value="F:DNA binding"/>
    <property type="evidence" value="ECO:0007669"/>
    <property type="project" value="UniProtKB-KW"/>
</dbReference>
<dbReference type="PROSITE" id="PS50090">
    <property type="entry name" value="MYB_LIKE"/>
    <property type="match status" value="2"/>
</dbReference>
<dbReference type="InterPro" id="IPR015495">
    <property type="entry name" value="Myb_TF_plants"/>
</dbReference>
<evidence type="ECO:0000256" key="1">
    <source>
        <dbReference type="ARBA" id="ARBA00004123"/>
    </source>
</evidence>
<dbReference type="SMART" id="SM00717">
    <property type="entry name" value="SANT"/>
    <property type="match status" value="2"/>
</dbReference>
<organism evidence="8 9">
    <name type="scientific">Phaseolus angularis</name>
    <name type="common">Azuki bean</name>
    <name type="synonym">Vigna angularis</name>
    <dbReference type="NCBI Taxonomy" id="3914"/>
    <lineage>
        <taxon>Eukaryota</taxon>
        <taxon>Viridiplantae</taxon>
        <taxon>Streptophyta</taxon>
        <taxon>Embryophyta</taxon>
        <taxon>Tracheophyta</taxon>
        <taxon>Spermatophyta</taxon>
        <taxon>Magnoliopsida</taxon>
        <taxon>eudicotyledons</taxon>
        <taxon>Gunneridae</taxon>
        <taxon>Pentapetalae</taxon>
        <taxon>rosids</taxon>
        <taxon>fabids</taxon>
        <taxon>Fabales</taxon>
        <taxon>Fabaceae</taxon>
        <taxon>Papilionoideae</taxon>
        <taxon>50 kb inversion clade</taxon>
        <taxon>NPAAA clade</taxon>
        <taxon>indigoferoid/millettioid clade</taxon>
        <taxon>Phaseoleae</taxon>
        <taxon>Vigna</taxon>
    </lineage>
</organism>
<dbReference type="PROSITE" id="PS51294">
    <property type="entry name" value="HTH_MYB"/>
    <property type="match status" value="2"/>
</dbReference>
<evidence type="ECO:0000259" key="7">
    <source>
        <dbReference type="PROSITE" id="PS51294"/>
    </source>
</evidence>
<dbReference type="AlphaFoldDB" id="A0A8T0JFY9"/>
<sequence>MVKNTNSEKSGLRKGTWTPEEDKKLIAYVTRYGHWNWNLLPKFAGLERCGKSCRLRWLNYLRPNIKRGNYTKEEDDTIIKLLQSLGNRWSAIAAQLPGRTDNEIKNYWHTNLKKRYQLLKPQAHSKDQSPHEQGPNPNNNIAPTSQSIDSSTTATSTSSSQLSITTGTKENFFDTIPDDDNFSFVDAYQLEPVNESFFLEPYMVDISCLPSDILVPEPDYFSPVSDIELWSHSNIYYAALDILLLFPFPSFLELIRVVREGVSSVFFFWFSSGCREEDAKPENHTQRSSLATAMPLRLRGFLRFVARVFIWGF</sequence>
<dbReference type="Pfam" id="PF00249">
    <property type="entry name" value="Myb_DNA-binding"/>
    <property type="match status" value="2"/>
</dbReference>
<evidence type="ECO:0000256" key="5">
    <source>
        <dbReference type="SAM" id="MobiDB-lite"/>
    </source>
</evidence>
<evidence type="ECO:0000313" key="9">
    <source>
        <dbReference type="Proteomes" id="UP000743370"/>
    </source>
</evidence>
<dbReference type="PANTHER" id="PTHR10641">
    <property type="entry name" value="MYB FAMILY TRANSCRIPTION FACTOR"/>
    <property type="match status" value="1"/>
</dbReference>
<dbReference type="PANTHER" id="PTHR10641:SF1388">
    <property type="entry name" value="MYB TRANSCRIPTION FACTOR"/>
    <property type="match status" value="1"/>
</dbReference>
<evidence type="ECO:0000313" key="8">
    <source>
        <dbReference type="EMBL" id="KAG2371657.1"/>
    </source>
</evidence>
<dbReference type="GO" id="GO:0005634">
    <property type="term" value="C:nucleus"/>
    <property type="evidence" value="ECO:0007669"/>
    <property type="project" value="UniProtKB-SubCell"/>
</dbReference>
<feature type="domain" description="Myb-like" evidence="6">
    <location>
        <begin position="62"/>
        <end position="112"/>
    </location>
</feature>
<dbReference type="CDD" id="cd00167">
    <property type="entry name" value="SANT"/>
    <property type="match status" value="2"/>
</dbReference>
<keyword evidence="2" id="KW-0677">Repeat</keyword>
<dbReference type="InterPro" id="IPR009057">
    <property type="entry name" value="Homeodomain-like_sf"/>
</dbReference>
<protein>
    <submittedName>
        <fullName evidence="8">Transcription factor</fullName>
    </submittedName>
</protein>
<evidence type="ECO:0000256" key="2">
    <source>
        <dbReference type="ARBA" id="ARBA00022737"/>
    </source>
</evidence>
<dbReference type="Proteomes" id="UP000743370">
    <property type="component" value="Unassembled WGS sequence"/>
</dbReference>
<dbReference type="InterPro" id="IPR017930">
    <property type="entry name" value="Myb_dom"/>
</dbReference>
<evidence type="ECO:0000256" key="3">
    <source>
        <dbReference type="ARBA" id="ARBA00023125"/>
    </source>
</evidence>